<dbReference type="AlphaFoldDB" id="A0A382Y3Y0"/>
<dbReference type="InterPro" id="IPR020904">
    <property type="entry name" value="Sc_DH/Rdtase_CS"/>
</dbReference>
<proteinExistence type="inferred from homology"/>
<accession>A0A382Y3Y0</accession>
<dbReference type="Pfam" id="PF13561">
    <property type="entry name" value="adh_short_C2"/>
    <property type="match status" value="1"/>
</dbReference>
<feature type="non-terminal residue" evidence="3">
    <location>
        <position position="1"/>
    </location>
</feature>
<dbReference type="PRINTS" id="PR00081">
    <property type="entry name" value="GDHRDH"/>
</dbReference>
<dbReference type="Gene3D" id="3.40.50.720">
    <property type="entry name" value="NAD(P)-binding Rossmann-like Domain"/>
    <property type="match status" value="1"/>
</dbReference>
<evidence type="ECO:0000313" key="3">
    <source>
        <dbReference type="EMBL" id="SVD78057.1"/>
    </source>
</evidence>
<dbReference type="InterPro" id="IPR036291">
    <property type="entry name" value="NAD(P)-bd_dom_sf"/>
</dbReference>
<gene>
    <name evidence="3" type="ORF">METZ01_LOCUS430911</name>
</gene>
<dbReference type="PANTHER" id="PTHR24321:SF8">
    <property type="entry name" value="ESTRADIOL 17-BETA-DEHYDROGENASE 8-RELATED"/>
    <property type="match status" value="1"/>
</dbReference>
<name>A0A382Y3Y0_9ZZZZ</name>
<reference evidence="3" key="1">
    <citation type="submission" date="2018-05" db="EMBL/GenBank/DDBJ databases">
        <authorList>
            <person name="Lanie J.A."/>
            <person name="Ng W.-L."/>
            <person name="Kazmierczak K.M."/>
            <person name="Andrzejewski T.M."/>
            <person name="Davidsen T.M."/>
            <person name="Wayne K.J."/>
            <person name="Tettelin H."/>
            <person name="Glass J.I."/>
            <person name="Rusch D."/>
            <person name="Podicherti R."/>
            <person name="Tsui H.-C.T."/>
            <person name="Winkler M.E."/>
        </authorList>
    </citation>
    <scope>NUCLEOTIDE SEQUENCE</scope>
</reference>
<dbReference type="InterPro" id="IPR002347">
    <property type="entry name" value="SDR_fam"/>
</dbReference>
<protein>
    <recommendedName>
        <fullName evidence="4">SDR family oxidoreductase</fullName>
    </recommendedName>
</protein>
<dbReference type="GO" id="GO:0016491">
    <property type="term" value="F:oxidoreductase activity"/>
    <property type="evidence" value="ECO:0007669"/>
    <property type="project" value="UniProtKB-KW"/>
</dbReference>
<dbReference type="EMBL" id="UINC01172793">
    <property type="protein sequence ID" value="SVD78057.1"/>
    <property type="molecule type" value="Genomic_DNA"/>
</dbReference>
<dbReference type="PROSITE" id="PS00061">
    <property type="entry name" value="ADH_SHORT"/>
    <property type="match status" value="1"/>
</dbReference>
<organism evidence="3">
    <name type="scientific">marine metagenome</name>
    <dbReference type="NCBI Taxonomy" id="408172"/>
    <lineage>
        <taxon>unclassified sequences</taxon>
        <taxon>metagenomes</taxon>
        <taxon>ecological metagenomes</taxon>
    </lineage>
</organism>
<evidence type="ECO:0000256" key="1">
    <source>
        <dbReference type="ARBA" id="ARBA00006484"/>
    </source>
</evidence>
<dbReference type="SUPFAM" id="SSF51735">
    <property type="entry name" value="NAD(P)-binding Rossmann-fold domains"/>
    <property type="match status" value="1"/>
</dbReference>
<dbReference type="PRINTS" id="PR00080">
    <property type="entry name" value="SDRFAMILY"/>
</dbReference>
<dbReference type="PANTHER" id="PTHR24321">
    <property type="entry name" value="DEHYDROGENASES, SHORT CHAIN"/>
    <property type="match status" value="1"/>
</dbReference>
<comment type="similarity">
    <text evidence="1">Belongs to the short-chain dehydrogenases/reductases (SDR) family.</text>
</comment>
<evidence type="ECO:0008006" key="4">
    <source>
        <dbReference type="Google" id="ProtNLM"/>
    </source>
</evidence>
<keyword evidence="2" id="KW-0560">Oxidoreductase</keyword>
<evidence type="ECO:0000256" key="2">
    <source>
        <dbReference type="ARBA" id="ARBA00023002"/>
    </source>
</evidence>
<sequence length="199" mass="21471">PDGYPADLSAFIYYGVNMLDVDRVEALAASFNRLDVLVNNAGMTFRNEEALKPENFEATIDINLNAVYRLCHRLHPLLKAAQGSIVNIASMTSYFGSPRVPGYGASKSAILQMTKTLGALWASDGVRVNSIAPGWINTKMTEPIQNNSAVADPIVQRTPMDRWGQPEEMAGTALFLASNDVASFITGVTIPVDGGYCAL</sequence>